<feature type="coiled-coil region" evidence="1">
    <location>
        <begin position="166"/>
        <end position="225"/>
    </location>
</feature>
<evidence type="ECO:0000313" key="2">
    <source>
        <dbReference type="EMBL" id="EST48275.1"/>
    </source>
</evidence>
<evidence type="ECO:0000256" key="1">
    <source>
        <dbReference type="SAM" id="Coils"/>
    </source>
</evidence>
<reference evidence="3" key="2">
    <citation type="submission" date="2020-12" db="EMBL/GenBank/DDBJ databases">
        <title>New Spironucleus salmonicida genome in near-complete chromosomes.</title>
        <authorList>
            <person name="Xu F."/>
            <person name="Kurt Z."/>
            <person name="Jimenez-Gonzalez A."/>
            <person name="Astvaldsson A."/>
            <person name="Andersson J.O."/>
            <person name="Svard S.G."/>
        </authorList>
    </citation>
    <scope>NUCLEOTIDE SEQUENCE</scope>
    <source>
        <strain evidence="3">ATCC 50377</strain>
    </source>
</reference>
<organism evidence="2">
    <name type="scientific">Spironucleus salmonicida</name>
    <dbReference type="NCBI Taxonomy" id="348837"/>
    <lineage>
        <taxon>Eukaryota</taxon>
        <taxon>Metamonada</taxon>
        <taxon>Diplomonadida</taxon>
        <taxon>Hexamitidae</taxon>
        <taxon>Hexamitinae</taxon>
        <taxon>Spironucleus</taxon>
    </lineage>
</organism>
<dbReference type="Proteomes" id="UP000018208">
    <property type="component" value="Unassembled WGS sequence"/>
</dbReference>
<reference evidence="2 3" key="1">
    <citation type="journal article" date="2014" name="PLoS Genet.">
        <title>The Genome of Spironucleus salmonicida Highlights a Fish Pathogen Adapted to Fluctuating Environments.</title>
        <authorList>
            <person name="Xu F."/>
            <person name="Jerlstrom-Hultqvist J."/>
            <person name="Einarsson E."/>
            <person name="Astvaldsson A."/>
            <person name="Svard S.G."/>
            <person name="Andersson J.O."/>
        </authorList>
    </citation>
    <scope>NUCLEOTIDE SEQUENCE</scope>
    <source>
        <strain evidence="3">ATCC 50377</strain>
    </source>
</reference>
<dbReference type="AlphaFoldDB" id="V6LUN1"/>
<proteinExistence type="predicted"/>
<evidence type="ECO:0000313" key="3">
    <source>
        <dbReference type="EMBL" id="KAH0571559.1"/>
    </source>
</evidence>
<keyword evidence="4" id="KW-1185">Reference proteome</keyword>
<sequence>MSLLESLKPAIFEIQCRIDSLNKFIENADKHVQILLSTAKSEQTDIQETVQLILIHVNKNINEVKDLQLVIKSLLSQANADVTLTAKSAISELQYLLKQQDVIVNKFHVLKGQLISFQASTSKQQPSVQQKEDVKTPMKQSDQIVEHQMIKLGKDIQKEQQYEYIIKGLQEEVLNIKEKLQEEEQFNLQQQELIVEIQNEIQLENLKTQNQIKMLQLENESLKQQLIEKDQPLSSLEDIIKQTRNLIQKGSEK</sequence>
<name>V6LUN1_9EUKA</name>
<evidence type="ECO:0000313" key="4">
    <source>
        <dbReference type="Proteomes" id="UP000018208"/>
    </source>
</evidence>
<keyword evidence="1" id="KW-0175">Coiled coil</keyword>
<dbReference type="VEuPathDB" id="GiardiaDB:SS50377_25748"/>
<protein>
    <submittedName>
        <fullName evidence="2">Uncharacterized protein</fullName>
    </submittedName>
</protein>
<dbReference type="EMBL" id="KI545996">
    <property type="protein sequence ID" value="EST48275.1"/>
    <property type="molecule type" value="Genomic_DNA"/>
</dbReference>
<gene>
    <name evidence="2" type="ORF">SS50377_11616</name>
    <name evidence="3" type="ORF">SS50377_25748</name>
</gene>
<accession>V6LUN1</accession>
<dbReference type="EMBL" id="AUWU02000006">
    <property type="protein sequence ID" value="KAH0571559.1"/>
    <property type="molecule type" value="Genomic_DNA"/>
</dbReference>